<reference evidence="2" key="1">
    <citation type="submission" date="2024-06" db="EMBL/GenBank/DDBJ databases">
        <title>Genome sequence of Vogesella sp. MAHUQ-64.</title>
        <authorList>
            <person name="Huq M.A."/>
        </authorList>
    </citation>
    <scope>NUCLEOTIDE SEQUENCE</scope>
    <source>
        <strain evidence="2">MAHUQ-64</strain>
    </source>
</reference>
<comment type="caution">
    <text evidence="2">The sequence shown here is derived from an EMBL/GenBank/DDBJ whole genome shotgun (WGS) entry which is preliminary data.</text>
</comment>
<dbReference type="EMBL" id="JBEFLD010000001">
    <property type="protein sequence ID" value="MEQ6289095.1"/>
    <property type="molecule type" value="Genomic_DNA"/>
</dbReference>
<accession>A0ABV1M0H8</accession>
<feature type="transmembrane region" description="Helical" evidence="1">
    <location>
        <begin position="115"/>
        <end position="135"/>
    </location>
</feature>
<evidence type="ECO:0000256" key="1">
    <source>
        <dbReference type="SAM" id="Phobius"/>
    </source>
</evidence>
<keyword evidence="1" id="KW-0472">Membrane</keyword>
<protein>
    <recommendedName>
        <fullName evidence="4">NnrS family protein</fullName>
    </recommendedName>
</protein>
<feature type="transmembrane region" description="Helical" evidence="1">
    <location>
        <begin position="147"/>
        <end position="170"/>
    </location>
</feature>
<keyword evidence="3" id="KW-1185">Reference proteome</keyword>
<proteinExistence type="predicted"/>
<feature type="transmembrane region" description="Helical" evidence="1">
    <location>
        <begin position="12"/>
        <end position="35"/>
    </location>
</feature>
<evidence type="ECO:0000313" key="3">
    <source>
        <dbReference type="Proteomes" id="UP001433638"/>
    </source>
</evidence>
<feature type="transmembrane region" description="Helical" evidence="1">
    <location>
        <begin position="91"/>
        <end position="109"/>
    </location>
</feature>
<keyword evidence="1" id="KW-1133">Transmembrane helix</keyword>
<gene>
    <name evidence="2" type="ORF">ABNW52_00485</name>
</gene>
<feature type="transmembrane region" description="Helical" evidence="1">
    <location>
        <begin position="219"/>
        <end position="236"/>
    </location>
</feature>
<feature type="transmembrane region" description="Helical" evidence="1">
    <location>
        <begin position="365"/>
        <end position="398"/>
    </location>
</feature>
<dbReference type="Proteomes" id="UP001433638">
    <property type="component" value="Unassembled WGS sequence"/>
</dbReference>
<dbReference type="RefSeq" id="WP_349582515.1">
    <property type="nucleotide sequence ID" value="NZ_JBEFLD010000001.1"/>
</dbReference>
<feature type="transmembrane region" description="Helical" evidence="1">
    <location>
        <begin position="190"/>
        <end position="212"/>
    </location>
</feature>
<name>A0ABV1M0H8_9NEIS</name>
<organism evidence="2 3">
    <name type="scientific">Vogesella oryzagri</name>
    <dbReference type="NCBI Taxonomy" id="3160864"/>
    <lineage>
        <taxon>Bacteria</taxon>
        <taxon>Pseudomonadati</taxon>
        <taxon>Pseudomonadota</taxon>
        <taxon>Betaproteobacteria</taxon>
        <taxon>Neisseriales</taxon>
        <taxon>Chromobacteriaceae</taxon>
        <taxon>Vogesella</taxon>
    </lineage>
</organism>
<keyword evidence="1" id="KW-0812">Transmembrane</keyword>
<sequence length="419" mass="46283">MQAIPSYDSAPPLALPVRFFMAAWVWLLLLAGAWIGTADGGYPSPALWLPLHMLALGVLGNVMLGALLQLLAVVSALAFPRPGLWQHGLWGCWQVGCAALALGFAGGLSPHWLQLASVALLAAMGLLVWLWWLLWQSPAQDSSSRGLRLALLCLLLTLGLGVAQLGVFGWGLSWPLLSLLPLHRLAAQGWVWLLLVAVAQVILPMFLLTPALPGWWQRWASPGWGGLLLLAAALSLRWPDGGWWWLAALPLPLCGWVWGKALAHSRRPHEWLPRYWQLGLGLMLALGLAFIAGQWQDSDWLRRLQGWLLLPGVVLTLCVGMLYRIIPFLLWLQLRRGVKPQQKVPSLQVLLPEARARQGWRAVCLWQLCGVAWCLAPGLWLLPALAGTLLALLLGWHYHAAWRCWRQGTQPVAKAVPVQ</sequence>
<feature type="transmembrane region" description="Helical" evidence="1">
    <location>
        <begin position="275"/>
        <end position="295"/>
    </location>
</feature>
<feature type="transmembrane region" description="Helical" evidence="1">
    <location>
        <begin position="55"/>
        <end position="79"/>
    </location>
</feature>
<evidence type="ECO:0000313" key="2">
    <source>
        <dbReference type="EMBL" id="MEQ6289095.1"/>
    </source>
</evidence>
<feature type="transmembrane region" description="Helical" evidence="1">
    <location>
        <begin position="242"/>
        <end position="263"/>
    </location>
</feature>
<feature type="transmembrane region" description="Helical" evidence="1">
    <location>
        <begin position="307"/>
        <end position="332"/>
    </location>
</feature>
<evidence type="ECO:0008006" key="4">
    <source>
        <dbReference type="Google" id="ProtNLM"/>
    </source>
</evidence>